<gene>
    <name evidence="3" type="ORF">ACFQ4E_00700</name>
</gene>
<dbReference type="Gene3D" id="3.40.50.410">
    <property type="entry name" value="von Willebrand factor, type A domain"/>
    <property type="match status" value="1"/>
</dbReference>
<evidence type="ECO:0000313" key="4">
    <source>
        <dbReference type="Proteomes" id="UP001597135"/>
    </source>
</evidence>
<dbReference type="SUPFAM" id="SSF53300">
    <property type="entry name" value="vWA-like"/>
    <property type="match status" value="1"/>
</dbReference>
<evidence type="ECO:0000313" key="3">
    <source>
        <dbReference type="EMBL" id="MFD1340934.1"/>
    </source>
</evidence>
<dbReference type="RefSeq" id="WP_386800993.1">
    <property type="nucleotide sequence ID" value="NZ_JBHTMU010000001.1"/>
</dbReference>
<name>A0ABW3ZCU6_9RHOB</name>
<accession>A0ABW3ZCU6</accession>
<feature type="chain" id="PRO_5046047305" evidence="1">
    <location>
        <begin position="24"/>
        <end position="240"/>
    </location>
</feature>
<dbReference type="Pfam" id="PF13519">
    <property type="entry name" value="VWA_2"/>
    <property type="match status" value="1"/>
</dbReference>
<evidence type="ECO:0000259" key="2">
    <source>
        <dbReference type="PROSITE" id="PS50234"/>
    </source>
</evidence>
<feature type="signal peptide" evidence="1">
    <location>
        <begin position="1"/>
        <end position="23"/>
    </location>
</feature>
<dbReference type="InterPro" id="IPR036465">
    <property type="entry name" value="vWFA_dom_sf"/>
</dbReference>
<dbReference type="PROSITE" id="PS50234">
    <property type="entry name" value="VWFA"/>
    <property type="match status" value="1"/>
</dbReference>
<dbReference type="EMBL" id="JBHTMU010000001">
    <property type="protein sequence ID" value="MFD1340934.1"/>
    <property type="molecule type" value="Genomic_DNA"/>
</dbReference>
<dbReference type="PROSITE" id="PS51257">
    <property type="entry name" value="PROKAR_LIPOPROTEIN"/>
    <property type="match status" value="1"/>
</dbReference>
<keyword evidence="1" id="KW-0732">Signal</keyword>
<feature type="domain" description="VWFA" evidence="2">
    <location>
        <begin position="30"/>
        <end position="174"/>
    </location>
</feature>
<evidence type="ECO:0000256" key="1">
    <source>
        <dbReference type="SAM" id="SignalP"/>
    </source>
</evidence>
<dbReference type="Proteomes" id="UP001597135">
    <property type="component" value="Unassembled WGS sequence"/>
</dbReference>
<sequence length="240" mass="25260">MRSRLTSLLSWITAACLTTQAAASELCTEDAMVVFDGSGSMAEMGFNRLGEPRIFEARQAMRDALPGIAANRRLGLVVYGPGNAGPCDSVDLRFRPVWNAAGPIIGAVEALWPAGATPLTDAVAAAAEALDYRTQPGAVVLITDGRETCGGAPCVLADALARDGADLTVHVIGFKVLSEHFDWTQPRADTRAVSTARCLADRTGGHYVDAQTAQDLVAALRMTLGCQIIGRVDPVPLPKN</sequence>
<comment type="caution">
    <text evidence="3">The sequence shown here is derived from an EMBL/GenBank/DDBJ whole genome shotgun (WGS) entry which is preliminary data.</text>
</comment>
<dbReference type="InterPro" id="IPR002035">
    <property type="entry name" value="VWF_A"/>
</dbReference>
<organism evidence="3 4">
    <name type="scientific">Litorisediminicola beolgyonensis</name>
    <dbReference type="NCBI Taxonomy" id="1173614"/>
    <lineage>
        <taxon>Bacteria</taxon>
        <taxon>Pseudomonadati</taxon>
        <taxon>Pseudomonadota</taxon>
        <taxon>Alphaproteobacteria</taxon>
        <taxon>Rhodobacterales</taxon>
        <taxon>Paracoccaceae</taxon>
        <taxon>Litorisediminicola</taxon>
    </lineage>
</organism>
<protein>
    <submittedName>
        <fullName evidence="3">VWA domain-containing protein</fullName>
    </submittedName>
</protein>
<reference evidence="4" key="1">
    <citation type="journal article" date="2019" name="Int. J. Syst. Evol. Microbiol.">
        <title>The Global Catalogue of Microorganisms (GCM) 10K type strain sequencing project: providing services to taxonomists for standard genome sequencing and annotation.</title>
        <authorList>
            <consortium name="The Broad Institute Genomics Platform"/>
            <consortium name="The Broad Institute Genome Sequencing Center for Infectious Disease"/>
            <person name="Wu L."/>
            <person name="Ma J."/>
        </authorList>
    </citation>
    <scope>NUCLEOTIDE SEQUENCE [LARGE SCALE GENOMIC DNA]</scope>
    <source>
        <strain evidence="4">CCUG 62953</strain>
    </source>
</reference>
<keyword evidence="4" id="KW-1185">Reference proteome</keyword>
<proteinExistence type="predicted"/>